<dbReference type="Proteomes" id="UP000185426">
    <property type="component" value="Chromosome"/>
</dbReference>
<protein>
    <submittedName>
        <fullName evidence="1">Uncharacterized protein</fullName>
    </submittedName>
</protein>
<evidence type="ECO:0000313" key="2">
    <source>
        <dbReference type="Proteomes" id="UP000185426"/>
    </source>
</evidence>
<dbReference type="AlphaFoldDB" id="A0A1L6ZF32"/>
<gene>
    <name evidence="1" type="ORF">BSA145_03690</name>
</gene>
<organism evidence="1 2">
    <name type="scientific">Bacillus safensis</name>
    <dbReference type="NCBI Taxonomy" id="561879"/>
    <lineage>
        <taxon>Bacteria</taxon>
        <taxon>Bacillati</taxon>
        <taxon>Bacillota</taxon>
        <taxon>Bacilli</taxon>
        <taxon>Bacillales</taxon>
        <taxon>Bacillaceae</taxon>
        <taxon>Bacillus</taxon>
    </lineage>
</organism>
<name>A0A1L6ZF32_BACIA</name>
<sequence>MERQTTQAFGRGTLIFLDAEVILDNDVSFRACFKFPGIEDISFDKAAELVQEHLKHGIA</sequence>
<evidence type="ECO:0000313" key="1">
    <source>
        <dbReference type="EMBL" id="APT45106.1"/>
    </source>
</evidence>
<accession>A0A1L6ZF32</accession>
<dbReference type="EMBL" id="CP015607">
    <property type="protein sequence ID" value="APT45106.1"/>
    <property type="molecule type" value="Genomic_DNA"/>
</dbReference>
<reference evidence="1 2" key="1">
    <citation type="submission" date="2016-05" db="EMBL/GenBank/DDBJ databases">
        <title>Complete Genome and Methylome Analysis of Psychrotrophic Bacterial Isolates from Antarctic Lake Untersee.</title>
        <authorList>
            <person name="Fomenkov A."/>
            <person name="Akimov V.N."/>
            <person name="Vasilyeva L.V."/>
            <person name="Andersen D."/>
            <person name="Vincze T."/>
            <person name="Roberts R.J."/>
        </authorList>
    </citation>
    <scope>NUCLEOTIDE SEQUENCE [LARGE SCALE GENOMIC DNA]</scope>
    <source>
        <strain evidence="1 2">U14-5</strain>
    </source>
</reference>
<proteinExistence type="predicted"/>